<dbReference type="EMBL" id="JBJJXI010000037">
    <property type="protein sequence ID" value="KAL3402286.1"/>
    <property type="molecule type" value="Genomic_DNA"/>
</dbReference>
<reference evidence="2 3" key="1">
    <citation type="journal article" date="2024" name="bioRxiv">
        <title>A reference genome for Trichogramma kaykai: A tiny desert-dwelling parasitoid wasp with competing sex-ratio distorters.</title>
        <authorList>
            <person name="Culotta J."/>
            <person name="Lindsey A.R."/>
        </authorList>
    </citation>
    <scope>NUCLEOTIDE SEQUENCE [LARGE SCALE GENOMIC DNA]</scope>
    <source>
        <strain evidence="2 3">KSX58</strain>
    </source>
</reference>
<keyword evidence="3" id="KW-1185">Reference proteome</keyword>
<feature type="signal peptide" evidence="1">
    <location>
        <begin position="1"/>
        <end position="27"/>
    </location>
</feature>
<evidence type="ECO:0008006" key="4">
    <source>
        <dbReference type="Google" id="ProtNLM"/>
    </source>
</evidence>
<comment type="caution">
    <text evidence="2">The sequence shown here is derived from an EMBL/GenBank/DDBJ whole genome shotgun (WGS) entry which is preliminary data.</text>
</comment>
<protein>
    <recommendedName>
        <fullName evidence="4">Secreted protein</fullName>
    </recommendedName>
</protein>
<gene>
    <name evidence="2" type="ORF">TKK_004807</name>
</gene>
<organism evidence="2 3">
    <name type="scientific">Trichogramma kaykai</name>
    <dbReference type="NCBI Taxonomy" id="54128"/>
    <lineage>
        <taxon>Eukaryota</taxon>
        <taxon>Metazoa</taxon>
        <taxon>Ecdysozoa</taxon>
        <taxon>Arthropoda</taxon>
        <taxon>Hexapoda</taxon>
        <taxon>Insecta</taxon>
        <taxon>Pterygota</taxon>
        <taxon>Neoptera</taxon>
        <taxon>Endopterygota</taxon>
        <taxon>Hymenoptera</taxon>
        <taxon>Apocrita</taxon>
        <taxon>Proctotrupomorpha</taxon>
        <taxon>Chalcidoidea</taxon>
        <taxon>Trichogrammatidae</taxon>
        <taxon>Trichogramma</taxon>
    </lineage>
</organism>
<feature type="chain" id="PRO_5044890155" description="Secreted protein" evidence="1">
    <location>
        <begin position="28"/>
        <end position="135"/>
    </location>
</feature>
<evidence type="ECO:0000313" key="3">
    <source>
        <dbReference type="Proteomes" id="UP001627154"/>
    </source>
</evidence>
<name>A0ABD2XB00_9HYME</name>
<accession>A0ABD2XB00</accession>
<proteinExistence type="predicted"/>
<keyword evidence="1" id="KW-0732">Signal</keyword>
<sequence length="135" mass="14873">MSLLALAVASRWRFLIFLAELLSRANERERFNCIESERRCAREEAERSWLVTIFAALLRGGSSNSTAVAAAAATAMYSSELLKVRVHSLATAVAADCNLDPERCSNLATSKVNRSKKSQLAWLNYSAVYISRGSI</sequence>
<dbReference type="Proteomes" id="UP001627154">
    <property type="component" value="Unassembled WGS sequence"/>
</dbReference>
<evidence type="ECO:0000256" key="1">
    <source>
        <dbReference type="SAM" id="SignalP"/>
    </source>
</evidence>
<dbReference type="AlphaFoldDB" id="A0ABD2XB00"/>
<evidence type="ECO:0000313" key="2">
    <source>
        <dbReference type="EMBL" id="KAL3402286.1"/>
    </source>
</evidence>